<keyword evidence="4" id="KW-1185">Reference proteome</keyword>
<feature type="region of interest" description="Disordered" evidence="1">
    <location>
        <begin position="662"/>
        <end position="704"/>
    </location>
</feature>
<sequence length="704" mass="74741">MNRLGVRSSRGLAAFAVMAGGMGVMAGTAVTGVGGVFVGAGVVGVGGDLVMQRMAPGLMGRLGRLHVGETLRFELRCVLLLLLLGRMHVTGPVGLASAMALVLCLLGGQALHAAICTLIGRRRRLAVAARHIDLRRLGISDRPPRRLTEWPGLRMLAYEVAALGGLGATLVTGDARWMVAGLTVAAGGCAVTVLALLPYLVGALRLPGPTRVLGEVNAWLALHRPETVLYFSGPRASAHQVGMWLETVAALRAPALVIVRERHLLEALAPTALPVLCVPDGTHLRRLDLGSVRVALYPANVGENIHLLRVPTMQHVFLDHGDGHGDGDPAAGVDPYSKVYDQVWVAGRAGRQRYAEAAVGVEDADIVEVGRPQLDGLRVQEVQEVQEDDAVPLPTVLYAPGPATEGVTLVRQLLESEPPVRVLYRPHPATDRRSAAHRRVVALIGAANERRAGQGTDEPEEAGALRAEAARCRAELTRRIAALHARLRPAYADEAMLTRDSAAPDPAAVAEAGELGEQWHRAHWAASPPWLHQVVEADTPSLHSCFDQAELLIGDLSGVVADFIATLKPYALTDAAGLGAVEFRRRHTVARAAYLLGPEATGVDDVLRLLHDPERDTLRAARHELRAYLLGPAAPPSVQRFDEAVDALAAKGEALIRLRELQTIREGAEGTEGPEGPEGPEGAPDEHPATAPCRCAPSAPPPAK</sequence>
<evidence type="ECO:0000256" key="2">
    <source>
        <dbReference type="SAM" id="Phobius"/>
    </source>
</evidence>
<proteinExistence type="predicted"/>
<organism evidence="3 4">
    <name type="scientific">Streptomyces himastatinicus ATCC 53653</name>
    <dbReference type="NCBI Taxonomy" id="457427"/>
    <lineage>
        <taxon>Bacteria</taxon>
        <taxon>Bacillati</taxon>
        <taxon>Actinomycetota</taxon>
        <taxon>Actinomycetes</taxon>
        <taxon>Kitasatosporales</taxon>
        <taxon>Streptomycetaceae</taxon>
        <taxon>Streptomyces</taxon>
        <taxon>Streptomyces violaceusniger group</taxon>
    </lineage>
</organism>
<keyword evidence="2" id="KW-0472">Membrane</keyword>
<feature type="transmembrane region" description="Helical" evidence="2">
    <location>
        <begin position="95"/>
        <end position="120"/>
    </location>
</feature>
<gene>
    <name evidence="3" type="ORF">SSOG_05349</name>
</gene>
<feature type="transmembrane region" description="Helical" evidence="2">
    <location>
        <begin position="177"/>
        <end position="201"/>
    </location>
</feature>
<dbReference type="RefSeq" id="WP_009717438.1">
    <property type="nucleotide sequence ID" value="NZ_GG657754.1"/>
</dbReference>
<evidence type="ECO:0000313" key="3">
    <source>
        <dbReference type="EMBL" id="EFL25635.1"/>
    </source>
</evidence>
<evidence type="ECO:0000256" key="1">
    <source>
        <dbReference type="SAM" id="MobiDB-lite"/>
    </source>
</evidence>
<keyword evidence="2" id="KW-0812">Transmembrane</keyword>
<reference evidence="3 4" key="1">
    <citation type="submission" date="2009-02" db="EMBL/GenBank/DDBJ databases">
        <title>Annotation of Streptomyces hygroscopicus strain ATCC 53653.</title>
        <authorList>
            <consortium name="The Broad Institute Genome Sequencing Platform"/>
            <consortium name="Broad Institute Microbial Sequencing Center"/>
            <person name="Fischbach M."/>
            <person name="Godfrey P."/>
            <person name="Ward D."/>
            <person name="Young S."/>
            <person name="Zeng Q."/>
            <person name="Koehrsen M."/>
            <person name="Alvarado L."/>
            <person name="Berlin A.M."/>
            <person name="Bochicchio J."/>
            <person name="Borenstein D."/>
            <person name="Chapman S.B."/>
            <person name="Chen Z."/>
            <person name="Engels R."/>
            <person name="Freedman E."/>
            <person name="Gellesch M."/>
            <person name="Goldberg J."/>
            <person name="Griggs A."/>
            <person name="Gujja S."/>
            <person name="Heilman E.R."/>
            <person name="Heiman D.I."/>
            <person name="Hepburn T.A."/>
            <person name="Howarth C."/>
            <person name="Jen D."/>
            <person name="Larson L."/>
            <person name="Lewis B."/>
            <person name="Mehta T."/>
            <person name="Park D."/>
            <person name="Pearson M."/>
            <person name="Richards J."/>
            <person name="Roberts A."/>
            <person name="Saif S."/>
            <person name="Shea T.D."/>
            <person name="Shenoy N."/>
            <person name="Sisk P."/>
            <person name="Stolte C."/>
            <person name="Sykes S.N."/>
            <person name="Thomson T."/>
            <person name="Walk T."/>
            <person name="White J."/>
            <person name="Yandava C."/>
            <person name="Straight P."/>
            <person name="Clardy J."/>
            <person name="Hung D."/>
            <person name="Kolter R."/>
            <person name="Mekalanos J."/>
            <person name="Walker S."/>
            <person name="Walsh C.T."/>
            <person name="Wieland-Brown L.C."/>
            <person name="Haas B."/>
            <person name="Nusbaum C."/>
            <person name="Birren B."/>
        </authorList>
    </citation>
    <scope>NUCLEOTIDE SEQUENCE [LARGE SCALE GENOMIC DNA]</scope>
    <source>
        <strain evidence="3 4">ATCC 53653</strain>
    </source>
</reference>
<dbReference type="EMBL" id="GG657754">
    <property type="protein sequence ID" value="EFL25635.1"/>
    <property type="molecule type" value="Genomic_DNA"/>
</dbReference>
<evidence type="ECO:0000313" key="4">
    <source>
        <dbReference type="Proteomes" id="UP000003963"/>
    </source>
</evidence>
<name>D9WKA1_9ACTN</name>
<protein>
    <submittedName>
        <fullName evidence="3">LigA protein</fullName>
    </submittedName>
</protein>
<dbReference type="Proteomes" id="UP000003963">
    <property type="component" value="Unassembled WGS sequence"/>
</dbReference>
<keyword evidence="2" id="KW-1133">Transmembrane helix</keyword>
<dbReference type="HOGENOM" id="CLU_023991_1_0_11"/>
<accession>D9WKA1</accession>
<dbReference type="STRING" id="457427.SSOG_05349"/>
<dbReference type="AlphaFoldDB" id="D9WKA1"/>
<feature type="transmembrane region" description="Helical" evidence="2">
    <location>
        <begin position="12"/>
        <end position="30"/>
    </location>
</feature>